<dbReference type="STRING" id="1194083.BN12_240033"/>
<dbReference type="PANTHER" id="PTHR43777">
    <property type="entry name" value="MOLYBDENUM COFACTOR CYTIDYLYLTRANSFERASE"/>
    <property type="match status" value="1"/>
</dbReference>
<dbReference type="SUPFAM" id="SSF53448">
    <property type="entry name" value="Nucleotide-diphospho-sugar transferases"/>
    <property type="match status" value="1"/>
</dbReference>
<dbReference type="InterPro" id="IPR025877">
    <property type="entry name" value="MobA-like_NTP_Trfase"/>
</dbReference>
<gene>
    <name evidence="2" type="ORF">BN12_240033</name>
</gene>
<evidence type="ECO:0000313" key="3">
    <source>
        <dbReference type="Proteomes" id="UP000035721"/>
    </source>
</evidence>
<evidence type="ECO:0000259" key="1">
    <source>
        <dbReference type="Pfam" id="PF12804"/>
    </source>
</evidence>
<protein>
    <recommendedName>
        <fullName evidence="1">MobA-like NTP transferase domain-containing protein</fullName>
    </recommendedName>
</protein>
<comment type="caution">
    <text evidence="2">The sequence shown here is derived from an EMBL/GenBank/DDBJ whole genome shotgun (WGS) entry which is preliminary data.</text>
</comment>
<accession>A0A077M175</accession>
<dbReference type="GO" id="GO:0016779">
    <property type="term" value="F:nucleotidyltransferase activity"/>
    <property type="evidence" value="ECO:0007669"/>
    <property type="project" value="UniProtKB-ARBA"/>
</dbReference>
<evidence type="ECO:0000313" key="2">
    <source>
        <dbReference type="EMBL" id="CCH77964.1"/>
    </source>
</evidence>
<dbReference type="Proteomes" id="UP000035721">
    <property type="component" value="Unassembled WGS sequence"/>
</dbReference>
<dbReference type="OrthoDB" id="4427994at2"/>
<proteinExistence type="predicted"/>
<feature type="domain" description="MobA-like NTP transferase" evidence="1">
    <location>
        <begin position="4"/>
        <end position="180"/>
    </location>
</feature>
<keyword evidence="3" id="KW-1185">Reference proteome</keyword>
<dbReference type="InterPro" id="IPR029044">
    <property type="entry name" value="Nucleotide-diphossugar_trans"/>
</dbReference>
<dbReference type="RefSeq" id="WP_083454428.1">
    <property type="nucleotide sequence ID" value="NZ_HF570958.1"/>
</dbReference>
<dbReference type="AlphaFoldDB" id="A0A077M175"/>
<dbReference type="EMBL" id="CAJB01000157">
    <property type="protein sequence ID" value="CCH77964.1"/>
    <property type="molecule type" value="Genomic_DNA"/>
</dbReference>
<dbReference type="PANTHER" id="PTHR43777:SF1">
    <property type="entry name" value="MOLYBDENUM COFACTOR CYTIDYLYLTRANSFERASE"/>
    <property type="match status" value="1"/>
</dbReference>
<reference evidence="2 3" key="1">
    <citation type="journal article" date="2013" name="ISME J.">
        <title>A metabolic model for members of the genus Tetrasphaera involved in enhanced biological phosphorus removal.</title>
        <authorList>
            <person name="Kristiansen R."/>
            <person name="Nguyen H.T.T."/>
            <person name="Saunders A.M."/>
            <person name="Nielsen J.L."/>
            <person name="Wimmer R."/>
            <person name="Le V.Q."/>
            <person name="McIlroy S.J."/>
            <person name="Petrovski S."/>
            <person name="Seviour R.J."/>
            <person name="Calteau A."/>
            <person name="Nielsen K.L."/>
            <person name="Nielsen P.H."/>
        </authorList>
    </citation>
    <scope>NUCLEOTIDE SEQUENCE [LARGE SCALE GENOMIC DNA]</scope>
    <source>
        <strain evidence="2 3">T1-X7</strain>
    </source>
</reference>
<name>A0A077M175_9MICO</name>
<dbReference type="Gene3D" id="3.90.550.10">
    <property type="entry name" value="Spore Coat Polysaccharide Biosynthesis Protein SpsA, Chain A"/>
    <property type="match status" value="1"/>
</dbReference>
<organism evidence="2 3">
    <name type="scientific">Nostocoides japonicum T1-X7</name>
    <dbReference type="NCBI Taxonomy" id="1194083"/>
    <lineage>
        <taxon>Bacteria</taxon>
        <taxon>Bacillati</taxon>
        <taxon>Actinomycetota</taxon>
        <taxon>Actinomycetes</taxon>
        <taxon>Micrococcales</taxon>
        <taxon>Intrasporangiaceae</taxon>
        <taxon>Nostocoides</taxon>
    </lineage>
</organism>
<sequence>MPVGILLAAGAGARMGRPKALVRDADGTSWLLRAVASLLDGGCSPVLAVLGAEAEAAAEILDEAVRRGDPAVRGDVRRVVALDWREGMGASLRVGLTHALGLETSGPPPTTACLTLVDLPDVDGRVVRRVVDAAGEDAAALARAAYAGSPGHPVVIGRNHWLFVIEQASGDRGARDYLASRPVALVECGDLATGADIDSGETSP</sequence>
<dbReference type="Pfam" id="PF12804">
    <property type="entry name" value="NTP_transf_3"/>
    <property type="match status" value="1"/>
</dbReference>